<reference evidence="6" key="2">
    <citation type="submission" date="2023-08" db="EMBL/GenBank/DDBJ databases">
        <title>Identification and characterization of horizontal gene transfer across gut microbiota members of farm animals based on homology search.</title>
        <authorList>
            <person name="Schwarzerova J."/>
            <person name="Nykrynova M."/>
            <person name="Jureckova K."/>
            <person name="Cejkova D."/>
            <person name="Rychlik I."/>
        </authorList>
    </citation>
    <scope>NUCLEOTIDE SEQUENCE</scope>
    <source>
        <strain evidence="6">15_COKtk</strain>
    </source>
</reference>
<dbReference type="InterPro" id="IPR001131">
    <property type="entry name" value="Peptidase_M24B_aminopep-P_CS"/>
</dbReference>
<dbReference type="PROSITE" id="PS00491">
    <property type="entry name" value="PROLINE_PEPTIDASE"/>
    <property type="match status" value="1"/>
</dbReference>
<dbReference type="InterPro" id="IPR000587">
    <property type="entry name" value="Creatinase_N"/>
</dbReference>
<dbReference type="PANTHER" id="PTHR46112">
    <property type="entry name" value="AMINOPEPTIDASE"/>
    <property type="match status" value="1"/>
</dbReference>
<evidence type="ECO:0000256" key="1">
    <source>
        <dbReference type="ARBA" id="ARBA00022723"/>
    </source>
</evidence>
<evidence type="ECO:0000313" key="7">
    <source>
        <dbReference type="Proteomes" id="UP001168505"/>
    </source>
</evidence>
<organism evidence="6 7">
    <name type="scientific">Collinsella ihumii</name>
    <dbReference type="NCBI Taxonomy" id="1720204"/>
    <lineage>
        <taxon>Bacteria</taxon>
        <taxon>Bacillati</taxon>
        <taxon>Actinomycetota</taxon>
        <taxon>Coriobacteriia</taxon>
        <taxon>Coriobacteriales</taxon>
        <taxon>Coriobacteriaceae</taxon>
        <taxon>Collinsella</taxon>
    </lineage>
</organism>
<dbReference type="Pfam" id="PF00557">
    <property type="entry name" value="Peptidase_M24"/>
    <property type="match status" value="1"/>
</dbReference>
<dbReference type="InterPro" id="IPR000994">
    <property type="entry name" value="Pept_M24"/>
</dbReference>
<dbReference type="InterPro" id="IPR029149">
    <property type="entry name" value="Creatin/AminoP/Spt16_N"/>
</dbReference>
<accession>A0AAW7JUJ3</accession>
<dbReference type="RefSeq" id="WP_289826447.1">
    <property type="nucleotide sequence ID" value="NZ_JAUEIR010000001.1"/>
</dbReference>
<dbReference type="Pfam" id="PF01321">
    <property type="entry name" value="Creatinase_N"/>
    <property type="match status" value="1"/>
</dbReference>
<dbReference type="Proteomes" id="UP001168505">
    <property type="component" value="Unassembled WGS sequence"/>
</dbReference>
<comment type="similarity">
    <text evidence="3">Belongs to the peptidase M24B family.</text>
</comment>
<dbReference type="SUPFAM" id="SSF55920">
    <property type="entry name" value="Creatinase/aminopeptidase"/>
    <property type="match status" value="1"/>
</dbReference>
<evidence type="ECO:0000313" key="6">
    <source>
        <dbReference type="EMBL" id="MDN0068270.1"/>
    </source>
</evidence>
<evidence type="ECO:0000259" key="5">
    <source>
        <dbReference type="Pfam" id="PF01321"/>
    </source>
</evidence>
<sequence length="376" mass="41738">MTDIQDGPAGRIARLRSLMEKRGYDAVVVRDEANLRWLTGAMGVFDYTFEFPHAAFITHDACYLHTDSRYYNSFAENMPEGSPWQVDMDGFDIPGWVAQHALESRSRVIAIEDDMQLSFYQGILRGLEDRSIAASLPQMHGDIRRMRAIKDAEEIELMRHAQSITDLAFQHMLGYIKPGLTEKQIRTELESFMFNNGADSLAFGSIVASGPNTANPHAVSSDRVVQKGDFVLMDYGAGYRDYRSDMTRTVVLGEPTDEQRKIYDLVQRTHEECVKAIHGGVDGSDIHNLSVKIISDAGYGDYYGHGLGHGVGIDIHELPNFGRKSNIVEAGAVITVEPGVYLPGVGGVRLEDFGLVTEDGFEPFTASPHELQVIDC</sequence>
<dbReference type="InterPro" id="IPR050659">
    <property type="entry name" value="Peptidase_M24B"/>
</dbReference>
<dbReference type="AlphaFoldDB" id="A0AAW7JUJ3"/>
<dbReference type="PANTHER" id="PTHR46112:SF2">
    <property type="entry name" value="XAA-PRO AMINOPEPTIDASE P-RELATED"/>
    <property type="match status" value="1"/>
</dbReference>
<name>A0AAW7JUJ3_9ACTN</name>
<protein>
    <submittedName>
        <fullName evidence="6">Xaa-Pro peptidase family protein</fullName>
    </submittedName>
</protein>
<dbReference type="SUPFAM" id="SSF53092">
    <property type="entry name" value="Creatinase/prolidase N-terminal domain"/>
    <property type="match status" value="1"/>
</dbReference>
<dbReference type="CDD" id="cd01092">
    <property type="entry name" value="APP-like"/>
    <property type="match status" value="1"/>
</dbReference>
<dbReference type="GO" id="GO:0016787">
    <property type="term" value="F:hydrolase activity"/>
    <property type="evidence" value="ECO:0007669"/>
    <property type="project" value="UniProtKB-KW"/>
</dbReference>
<feature type="domain" description="Peptidase M24" evidence="4">
    <location>
        <begin position="156"/>
        <end position="358"/>
    </location>
</feature>
<dbReference type="GO" id="GO:0046872">
    <property type="term" value="F:metal ion binding"/>
    <property type="evidence" value="ECO:0007669"/>
    <property type="project" value="UniProtKB-KW"/>
</dbReference>
<dbReference type="InterPro" id="IPR036005">
    <property type="entry name" value="Creatinase/aminopeptidase-like"/>
</dbReference>
<evidence type="ECO:0000256" key="2">
    <source>
        <dbReference type="ARBA" id="ARBA00022801"/>
    </source>
</evidence>
<keyword evidence="1 3" id="KW-0479">Metal-binding</keyword>
<evidence type="ECO:0000256" key="3">
    <source>
        <dbReference type="RuleBase" id="RU000590"/>
    </source>
</evidence>
<dbReference type="Gene3D" id="3.40.350.10">
    <property type="entry name" value="Creatinase/prolidase N-terminal domain"/>
    <property type="match status" value="1"/>
</dbReference>
<keyword evidence="2" id="KW-0378">Hydrolase</keyword>
<dbReference type="EMBL" id="JAUEIR010000001">
    <property type="protein sequence ID" value="MDN0068270.1"/>
    <property type="molecule type" value="Genomic_DNA"/>
</dbReference>
<evidence type="ECO:0000259" key="4">
    <source>
        <dbReference type="Pfam" id="PF00557"/>
    </source>
</evidence>
<gene>
    <name evidence="6" type="ORF">QVN40_00960</name>
</gene>
<proteinExistence type="inferred from homology"/>
<feature type="domain" description="Creatinase N-terminal" evidence="5">
    <location>
        <begin position="11"/>
        <end position="149"/>
    </location>
</feature>
<comment type="caution">
    <text evidence="6">The sequence shown here is derived from an EMBL/GenBank/DDBJ whole genome shotgun (WGS) entry which is preliminary data.</text>
</comment>
<dbReference type="Gene3D" id="3.90.230.10">
    <property type="entry name" value="Creatinase/methionine aminopeptidase superfamily"/>
    <property type="match status" value="1"/>
</dbReference>
<reference evidence="6" key="1">
    <citation type="submission" date="2023-06" db="EMBL/GenBank/DDBJ databases">
        <authorList>
            <person name="Zeman M."/>
            <person name="Kubasova T."/>
            <person name="Jahodarova E."/>
            <person name="Nykrynova M."/>
            <person name="Rychlik I."/>
        </authorList>
    </citation>
    <scope>NUCLEOTIDE SEQUENCE</scope>
    <source>
        <strain evidence="6">15_COKtk</strain>
    </source>
</reference>